<proteinExistence type="predicted"/>
<dbReference type="Proteomes" id="UP000267029">
    <property type="component" value="Unassembled WGS sequence"/>
</dbReference>
<evidence type="ECO:0000313" key="3">
    <source>
        <dbReference type="Proteomes" id="UP000267029"/>
    </source>
</evidence>
<dbReference type="EMBL" id="UXSR01000268">
    <property type="protein sequence ID" value="VDD75875.1"/>
    <property type="molecule type" value="Genomic_DNA"/>
</dbReference>
<evidence type="ECO:0000313" key="4">
    <source>
        <dbReference type="WBParaSite" id="MCOS_0000187701-mRNA-1"/>
    </source>
</evidence>
<organism evidence="4">
    <name type="scientific">Mesocestoides corti</name>
    <name type="common">Flatworm</name>
    <dbReference type="NCBI Taxonomy" id="53468"/>
    <lineage>
        <taxon>Eukaryota</taxon>
        <taxon>Metazoa</taxon>
        <taxon>Spiralia</taxon>
        <taxon>Lophotrochozoa</taxon>
        <taxon>Platyhelminthes</taxon>
        <taxon>Cestoda</taxon>
        <taxon>Eucestoda</taxon>
        <taxon>Cyclophyllidea</taxon>
        <taxon>Mesocestoididae</taxon>
        <taxon>Mesocestoides</taxon>
    </lineage>
</organism>
<sequence>MDVHRTTSDIARQHLNSSQESQKRFYDRTAHGAPCQRGDSVWLHQPYPNRGNFSKLDNPYTGPFEVVQSPPNNTYRIRPVSGPFTFPFTVHFNRLKSGLETSPNTVIEDPIPETGIPVHDTVEIPRTSPSPHPH</sequence>
<feature type="compositionally biased region" description="Basic and acidic residues" evidence="1">
    <location>
        <begin position="21"/>
        <end position="30"/>
    </location>
</feature>
<name>A0A0R3U595_MESCO</name>
<dbReference type="STRING" id="53468.A0A0R3U595"/>
<dbReference type="OrthoDB" id="6153983at2759"/>
<feature type="region of interest" description="Disordered" evidence="1">
    <location>
        <begin position="100"/>
        <end position="134"/>
    </location>
</feature>
<gene>
    <name evidence="2" type="ORF">MCOS_LOCUS1878</name>
</gene>
<reference evidence="2 3" key="2">
    <citation type="submission" date="2018-10" db="EMBL/GenBank/DDBJ databases">
        <authorList>
            <consortium name="Pathogen Informatics"/>
        </authorList>
    </citation>
    <scope>NUCLEOTIDE SEQUENCE [LARGE SCALE GENOMIC DNA]</scope>
</reference>
<evidence type="ECO:0000313" key="2">
    <source>
        <dbReference type="EMBL" id="VDD75875.1"/>
    </source>
</evidence>
<protein>
    <submittedName>
        <fullName evidence="4">Intermediate filament tail domain-containing protein</fullName>
    </submittedName>
</protein>
<accession>A0A0R3U595</accession>
<keyword evidence="3" id="KW-1185">Reference proteome</keyword>
<feature type="region of interest" description="Disordered" evidence="1">
    <location>
        <begin position="1"/>
        <end position="38"/>
    </location>
</feature>
<dbReference type="AlphaFoldDB" id="A0A0R3U595"/>
<reference evidence="4" key="1">
    <citation type="submission" date="2017-02" db="UniProtKB">
        <authorList>
            <consortium name="WormBaseParasite"/>
        </authorList>
    </citation>
    <scope>IDENTIFICATION</scope>
</reference>
<evidence type="ECO:0000256" key="1">
    <source>
        <dbReference type="SAM" id="MobiDB-lite"/>
    </source>
</evidence>
<feature type="compositionally biased region" description="Polar residues" evidence="1">
    <location>
        <begin position="8"/>
        <end position="20"/>
    </location>
</feature>
<dbReference type="WBParaSite" id="MCOS_0000187701-mRNA-1">
    <property type="protein sequence ID" value="MCOS_0000187701-mRNA-1"/>
    <property type="gene ID" value="MCOS_0000187701"/>
</dbReference>